<dbReference type="PANTHER" id="PTHR43221">
    <property type="entry name" value="PROTEASE HTPX"/>
    <property type="match status" value="1"/>
</dbReference>
<keyword evidence="10 12" id="KW-0472">Membrane</keyword>
<dbReference type="GO" id="GO:0005886">
    <property type="term" value="C:plasma membrane"/>
    <property type="evidence" value="ECO:0007669"/>
    <property type="project" value="UniProtKB-SubCell"/>
</dbReference>
<feature type="domain" description="Peptidase M48" evidence="13">
    <location>
        <begin position="75"/>
        <end position="252"/>
    </location>
</feature>
<name>A0A1Y6K4L4_9CHLR</name>
<dbReference type="Gene3D" id="3.30.2010.10">
    <property type="entry name" value="Metalloproteases ('zincins'), catalytic domain"/>
    <property type="match status" value="1"/>
</dbReference>
<reference evidence="15" key="1">
    <citation type="submission" date="2017-05" db="EMBL/GenBank/DDBJ databases">
        <authorList>
            <person name="Kirkegaard R."/>
            <person name="Mcilroy J S."/>
        </authorList>
    </citation>
    <scope>NUCLEOTIDE SEQUENCE [LARGE SCALE GENOMIC DNA]</scope>
</reference>
<keyword evidence="9 11" id="KW-0482">Metalloprotease</keyword>
<evidence type="ECO:0000256" key="9">
    <source>
        <dbReference type="ARBA" id="ARBA00023049"/>
    </source>
</evidence>
<keyword evidence="4 12" id="KW-0812">Transmembrane</keyword>
<keyword evidence="3 11" id="KW-0645">Protease</keyword>
<evidence type="ECO:0000256" key="5">
    <source>
        <dbReference type="ARBA" id="ARBA00022723"/>
    </source>
</evidence>
<evidence type="ECO:0000256" key="10">
    <source>
        <dbReference type="ARBA" id="ARBA00023136"/>
    </source>
</evidence>
<feature type="transmembrane region" description="Helical" evidence="12">
    <location>
        <begin position="12"/>
        <end position="29"/>
    </location>
</feature>
<dbReference type="GO" id="GO:0004222">
    <property type="term" value="F:metalloendopeptidase activity"/>
    <property type="evidence" value="ECO:0007669"/>
    <property type="project" value="InterPro"/>
</dbReference>
<evidence type="ECO:0000256" key="4">
    <source>
        <dbReference type="ARBA" id="ARBA00022692"/>
    </source>
</evidence>
<evidence type="ECO:0000256" key="1">
    <source>
        <dbReference type="ARBA" id="ARBA00004651"/>
    </source>
</evidence>
<keyword evidence="2" id="KW-1003">Cell membrane</keyword>
<dbReference type="OrthoDB" id="15218at2"/>
<dbReference type="Pfam" id="PF01435">
    <property type="entry name" value="Peptidase_M48"/>
    <property type="match status" value="1"/>
</dbReference>
<feature type="transmembrane region" description="Helical" evidence="12">
    <location>
        <begin position="103"/>
        <end position="121"/>
    </location>
</feature>
<keyword evidence="8 12" id="KW-1133">Transmembrane helix</keyword>
<comment type="cofactor">
    <cofactor evidence="11">
        <name>Zn(2+)</name>
        <dbReference type="ChEBI" id="CHEBI:29105"/>
    </cofactor>
    <text evidence="11">Binds 1 zinc ion per subunit.</text>
</comment>
<protein>
    <recommendedName>
        <fullName evidence="13">Peptidase M48 domain-containing protein</fullName>
    </recommendedName>
</protein>
<comment type="similarity">
    <text evidence="11">Belongs to the peptidase M48 family.</text>
</comment>
<dbReference type="Proteomes" id="UP000195514">
    <property type="component" value="Chromosome I"/>
</dbReference>
<keyword evidence="15" id="KW-1185">Reference proteome</keyword>
<dbReference type="GO" id="GO:0006508">
    <property type="term" value="P:proteolysis"/>
    <property type="evidence" value="ECO:0007669"/>
    <property type="project" value="UniProtKB-KW"/>
</dbReference>
<dbReference type="InterPro" id="IPR001915">
    <property type="entry name" value="Peptidase_M48"/>
</dbReference>
<dbReference type="EMBL" id="LT859958">
    <property type="protein sequence ID" value="SMX53529.1"/>
    <property type="molecule type" value="Genomic_DNA"/>
</dbReference>
<dbReference type="PANTHER" id="PTHR43221:SF1">
    <property type="entry name" value="PROTEASE HTPX"/>
    <property type="match status" value="1"/>
</dbReference>
<accession>A0A1Y6K4L4</accession>
<sequence length="313" mass="34690">MFRTRAYRYENEQVVLILTILLVLGVIILTSTATFCLSAVFILGMFLISAVMIHSHHQSLMQHALRVDRARTPELANLIAECGVKLQPGQVDVFVVNQKQMNAYTFGISSPKVLVLFAPLVKTMTVNELKFIIGHEMGHVVLGHTWLNTIIGGMAGIPAPFGAAVILYTAFRWWNRMCEFSADRAGLLACGDIHTAISALVKLAAPKIRTQADFESALAMIDAEDDPVSNRLAELFQSHPMLIRRINTLRDYARSTEYQRIQTGINGNLGAAPSAPAARFVAPVQLEPETSTLLETELTPEERWPWLKPKQAP</sequence>
<gene>
    <name evidence="14" type="ORF">CFX1CAM_0463</name>
</gene>
<evidence type="ECO:0000256" key="2">
    <source>
        <dbReference type="ARBA" id="ARBA00022475"/>
    </source>
</evidence>
<feature type="transmembrane region" description="Helical" evidence="12">
    <location>
        <begin position="146"/>
        <end position="171"/>
    </location>
</feature>
<evidence type="ECO:0000313" key="15">
    <source>
        <dbReference type="Proteomes" id="UP000195514"/>
    </source>
</evidence>
<evidence type="ECO:0000256" key="11">
    <source>
        <dbReference type="RuleBase" id="RU003983"/>
    </source>
</evidence>
<evidence type="ECO:0000256" key="7">
    <source>
        <dbReference type="ARBA" id="ARBA00022833"/>
    </source>
</evidence>
<dbReference type="CDD" id="cd07325">
    <property type="entry name" value="M48_Ste24p_like"/>
    <property type="match status" value="1"/>
</dbReference>
<dbReference type="RefSeq" id="WP_087861457.1">
    <property type="nucleotide sequence ID" value="NZ_LT859958.1"/>
</dbReference>
<organism evidence="14 15">
    <name type="scientific">Candidatus Brevifilum fermentans</name>
    <dbReference type="NCBI Taxonomy" id="1986204"/>
    <lineage>
        <taxon>Bacteria</taxon>
        <taxon>Bacillati</taxon>
        <taxon>Chloroflexota</taxon>
        <taxon>Anaerolineae</taxon>
        <taxon>Anaerolineales</taxon>
        <taxon>Anaerolineaceae</taxon>
        <taxon>Candidatus Brevifilum</taxon>
    </lineage>
</organism>
<dbReference type="KEGG" id="abat:CFX1CAM_0463"/>
<evidence type="ECO:0000313" key="14">
    <source>
        <dbReference type="EMBL" id="SMX53529.1"/>
    </source>
</evidence>
<comment type="subcellular location">
    <subcellularLocation>
        <location evidence="1">Cell membrane</location>
        <topology evidence="1">Multi-pass membrane protein</topology>
    </subcellularLocation>
</comment>
<feature type="transmembrane region" description="Helical" evidence="12">
    <location>
        <begin position="35"/>
        <end position="53"/>
    </location>
</feature>
<dbReference type="InterPro" id="IPR050083">
    <property type="entry name" value="HtpX_protease"/>
</dbReference>
<evidence type="ECO:0000256" key="6">
    <source>
        <dbReference type="ARBA" id="ARBA00022801"/>
    </source>
</evidence>
<dbReference type="AlphaFoldDB" id="A0A1Y6K4L4"/>
<evidence type="ECO:0000259" key="13">
    <source>
        <dbReference type="Pfam" id="PF01435"/>
    </source>
</evidence>
<keyword evidence="7 11" id="KW-0862">Zinc</keyword>
<evidence type="ECO:0000256" key="12">
    <source>
        <dbReference type="SAM" id="Phobius"/>
    </source>
</evidence>
<evidence type="ECO:0000256" key="8">
    <source>
        <dbReference type="ARBA" id="ARBA00022989"/>
    </source>
</evidence>
<dbReference type="GO" id="GO:0046872">
    <property type="term" value="F:metal ion binding"/>
    <property type="evidence" value="ECO:0007669"/>
    <property type="project" value="UniProtKB-KW"/>
</dbReference>
<keyword evidence="6 11" id="KW-0378">Hydrolase</keyword>
<proteinExistence type="inferred from homology"/>
<keyword evidence="5" id="KW-0479">Metal-binding</keyword>
<evidence type="ECO:0000256" key="3">
    <source>
        <dbReference type="ARBA" id="ARBA00022670"/>
    </source>
</evidence>